<evidence type="ECO:0000313" key="1">
    <source>
        <dbReference type="EMBL" id="MDR6783454.1"/>
    </source>
</evidence>
<sequence>MRLVFMGTPDFAVAALDALVKAGFDIAAVVTAADKPAGRGQKLQESAVKQYAVAHELKVLQPLKLKDPLFIEELRALQADLQVVVAFRMLPELVWNMPAKGTINLHASLLPQYRGAAPINHAIINGEKESGVTTFLLKHEIDTGDVIFSEKVSIADEDTAGDLHDKLMNTGAELLVKTVKAIEQDDFKEWPQPQSDELKHAPKIFKEHCQIDWNQPAKVIYNMIRGLSPYPTAFTRLNDKTLKVFRAELEDKETGLAAGAFLSDGKSYLKFAAKDGFIKLTDLQYEGKKRMKVEEFLRGIRL</sequence>
<name>A0ACC6KW31_9SPHI</name>
<dbReference type="EC" id="2.1.2.9" evidence="1"/>
<dbReference type="EMBL" id="JAVDTF010000001">
    <property type="protein sequence ID" value="MDR6783454.1"/>
    <property type="molecule type" value="Genomic_DNA"/>
</dbReference>
<dbReference type="Proteomes" id="UP001246858">
    <property type="component" value="Unassembled WGS sequence"/>
</dbReference>
<organism evidence="1 2">
    <name type="scientific">Pedobacter africanus</name>
    <dbReference type="NCBI Taxonomy" id="151894"/>
    <lineage>
        <taxon>Bacteria</taxon>
        <taxon>Pseudomonadati</taxon>
        <taxon>Bacteroidota</taxon>
        <taxon>Sphingobacteriia</taxon>
        <taxon>Sphingobacteriales</taxon>
        <taxon>Sphingobacteriaceae</taxon>
        <taxon>Pedobacter</taxon>
    </lineage>
</organism>
<proteinExistence type="predicted"/>
<accession>A0ACC6KW31</accession>
<reference evidence="1" key="1">
    <citation type="submission" date="2023-07" db="EMBL/GenBank/DDBJ databases">
        <title>Sorghum-associated microbial communities from plants grown in Nebraska, USA.</title>
        <authorList>
            <person name="Schachtman D."/>
        </authorList>
    </citation>
    <scope>NUCLEOTIDE SEQUENCE</scope>
    <source>
        <strain evidence="1">2697</strain>
    </source>
</reference>
<keyword evidence="1" id="KW-0808">Transferase</keyword>
<comment type="caution">
    <text evidence="1">The sequence shown here is derived from an EMBL/GenBank/DDBJ whole genome shotgun (WGS) entry which is preliminary data.</text>
</comment>
<gene>
    <name evidence="1" type="ORF">J2X78_002006</name>
</gene>
<protein>
    <submittedName>
        <fullName evidence="1">Methionyl-tRNA formyltransferase</fullName>
        <ecNumber evidence="1">2.1.2.9</ecNumber>
    </submittedName>
</protein>
<evidence type="ECO:0000313" key="2">
    <source>
        <dbReference type="Proteomes" id="UP001246858"/>
    </source>
</evidence>
<keyword evidence="2" id="KW-1185">Reference proteome</keyword>